<proteinExistence type="predicted"/>
<dbReference type="Proteomes" id="UP000051565">
    <property type="component" value="Unassembled WGS sequence"/>
</dbReference>
<dbReference type="EMBL" id="JQBT01000005">
    <property type="protein sequence ID" value="KRN80656.1"/>
    <property type="molecule type" value="Genomic_DNA"/>
</dbReference>
<dbReference type="AlphaFoldDB" id="A0A0R2JU86"/>
<evidence type="ECO:0000313" key="2">
    <source>
        <dbReference type="Proteomes" id="UP000051565"/>
    </source>
</evidence>
<accession>A0A0R2JU86</accession>
<evidence type="ECO:0000313" key="1">
    <source>
        <dbReference type="EMBL" id="KRN80656.1"/>
    </source>
</evidence>
<protein>
    <submittedName>
        <fullName evidence="1">Uncharacterized protein</fullName>
    </submittedName>
</protein>
<keyword evidence="2" id="KW-1185">Reference proteome</keyword>
<sequence length="145" mass="15827">MAIDYVTARNTDTGNALYFRTAWKMIDDTPNFVTSDDLNGATSSWSGVTTNIQLGPGSSIKWRIQNNILYIVGGGTLAEDPKNDIFFTIPGIAGRVAETILYAWNATDSTWNRLLSLGTDGNVTQWNCVNKMVFSINAAIPLDGE</sequence>
<gene>
    <name evidence="1" type="ORF">IV52_GL001211</name>
</gene>
<comment type="caution">
    <text evidence="1">The sequence shown here is derived from an EMBL/GenBank/DDBJ whole genome shotgun (WGS) entry which is preliminary data.</text>
</comment>
<dbReference type="STRING" id="53444.AYR59_04705"/>
<dbReference type="PATRIC" id="fig|1122148.6.peg.1240"/>
<dbReference type="RefSeq" id="WP_054646917.1">
    <property type="nucleotide sequence ID" value="NZ_FUXS01000012.1"/>
</dbReference>
<reference evidence="1 2" key="1">
    <citation type="journal article" date="2015" name="Genome Announc.">
        <title>Expanding the biotechnology potential of lactobacilli through comparative genomics of 213 strains and associated genera.</title>
        <authorList>
            <person name="Sun Z."/>
            <person name="Harris H.M."/>
            <person name="McCann A."/>
            <person name="Guo C."/>
            <person name="Argimon S."/>
            <person name="Zhang W."/>
            <person name="Yang X."/>
            <person name="Jeffery I.B."/>
            <person name="Cooney J.C."/>
            <person name="Kagawa T.F."/>
            <person name="Liu W."/>
            <person name="Song Y."/>
            <person name="Salvetti E."/>
            <person name="Wrobel A."/>
            <person name="Rasinkangas P."/>
            <person name="Parkhill J."/>
            <person name="Rea M.C."/>
            <person name="O'Sullivan O."/>
            <person name="Ritari J."/>
            <person name="Douillard F.P."/>
            <person name="Paul Ross R."/>
            <person name="Yang R."/>
            <person name="Briner A.E."/>
            <person name="Felis G.E."/>
            <person name="de Vos W.M."/>
            <person name="Barrangou R."/>
            <person name="Klaenhammer T.R."/>
            <person name="Caufield P.W."/>
            <person name="Cui Y."/>
            <person name="Zhang H."/>
            <person name="O'Toole P.W."/>
        </authorList>
    </citation>
    <scope>NUCLEOTIDE SEQUENCE [LARGE SCALE GENOMIC DNA]</scope>
    <source>
        <strain evidence="1 2">DSM 20690</strain>
    </source>
</reference>
<name>A0A0R2JU86_9LACO</name>
<organism evidence="1 2">
    <name type="scientific">Fructilactobacillus lindneri DSM 20690 = JCM 11027</name>
    <dbReference type="NCBI Taxonomy" id="1122148"/>
    <lineage>
        <taxon>Bacteria</taxon>
        <taxon>Bacillati</taxon>
        <taxon>Bacillota</taxon>
        <taxon>Bacilli</taxon>
        <taxon>Lactobacillales</taxon>
        <taxon>Lactobacillaceae</taxon>
        <taxon>Fructilactobacillus</taxon>
    </lineage>
</organism>